<evidence type="ECO:0000313" key="1">
    <source>
        <dbReference type="EMBL" id="KAJ9651620.1"/>
    </source>
</evidence>
<gene>
    <name evidence="1" type="ORF">H2198_009093</name>
</gene>
<organism evidence="1 2">
    <name type="scientific">Neophaeococcomyces mojaviensis</name>
    <dbReference type="NCBI Taxonomy" id="3383035"/>
    <lineage>
        <taxon>Eukaryota</taxon>
        <taxon>Fungi</taxon>
        <taxon>Dikarya</taxon>
        <taxon>Ascomycota</taxon>
        <taxon>Pezizomycotina</taxon>
        <taxon>Eurotiomycetes</taxon>
        <taxon>Chaetothyriomycetidae</taxon>
        <taxon>Chaetothyriales</taxon>
        <taxon>Chaetothyriales incertae sedis</taxon>
        <taxon>Neophaeococcomyces</taxon>
    </lineage>
</organism>
<dbReference type="Proteomes" id="UP001172386">
    <property type="component" value="Unassembled WGS sequence"/>
</dbReference>
<proteinExistence type="predicted"/>
<keyword evidence="2" id="KW-1185">Reference proteome</keyword>
<reference evidence="1" key="1">
    <citation type="submission" date="2022-10" db="EMBL/GenBank/DDBJ databases">
        <title>Culturing micro-colonial fungi from biological soil crusts in the Mojave desert and describing Neophaeococcomyces mojavensis, and introducing the new genera and species Taxawa tesnikishii.</title>
        <authorList>
            <person name="Kurbessoian T."/>
            <person name="Stajich J.E."/>
        </authorList>
    </citation>
    <scope>NUCLEOTIDE SEQUENCE</scope>
    <source>
        <strain evidence="1">JES_112</strain>
    </source>
</reference>
<protein>
    <submittedName>
        <fullName evidence="1">Uncharacterized protein</fullName>
    </submittedName>
</protein>
<sequence>MVGVDASRLSPGTRITLSFYEAPWKRDVPVELVVQERPKLYGIYDMVLTEADFEELNEQIEHGNKPRLFMLRRNKLRGGAHEHNHANAVKKDNVDQKDREEQDAVHQTLNAQALKKIQEVEESTSNAQGAGK</sequence>
<dbReference type="EMBL" id="JAPDRQ010000244">
    <property type="protein sequence ID" value="KAJ9651620.1"/>
    <property type="molecule type" value="Genomic_DNA"/>
</dbReference>
<comment type="caution">
    <text evidence="1">The sequence shown here is derived from an EMBL/GenBank/DDBJ whole genome shotgun (WGS) entry which is preliminary data.</text>
</comment>
<accession>A0ACC2ZVB0</accession>
<name>A0ACC2ZVB0_9EURO</name>
<evidence type="ECO:0000313" key="2">
    <source>
        <dbReference type="Proteomes" id="UP001172386"/>
    </source>
</evidence>